<gene>
    <name evidence="1" type="ORF">PACLA_8A075839</name>
</gene>
<evidence type="ECO:0000313" key="2">
    <source>
        <dbReference type="Proteomes" id="UP001152795"/>
    </source>
</evidence>
<name>A0A6S7K3T7_PARCT</name>
<organism evidence="1 2">
    <name type="scientific">Paramuricea clavata</name>
    <name type="common">Red gorgonian</name>
    <name type="synonym">Violescent sea-whip</name>
    <dbReference type="NCBI Taxonomy" id="317549"/>
    <lineage>
        <taxon>Eukaryota</taxon>
        <taxon>Metazoa</taxon>
        <taxon>Cnidaria</taxon>
        <taxon>Anthozoa</taxon>
        <taxon>Octocorallia</taxon>
        <taxon>Malacalcyonacea</taxon>
        <taxon>Plexauridae</taxon>
        <taxon>Paramuricea</taxon>
    </lineage>
</organism>
<evidence type="ECO:0000313" key="1">
    <source>
        <dbReference type="EMBL" id="CAB4022561.1"/>
    </source>
</evidence>
<dbReference type="CDD" id="cd00821">
    <property type="entry name" value="PH"/>
    <property type="match status" value="1"/>
</dbReference>
<dbReference type="OrthoDB" id="5946437at2759"/>
<dbReference type="InterPro" id="IPR011993">
    <property type="entry name" value="PH-like_dom_sf"/>
</dbReference>
<dbReference type="Gene3D" id="2.30.29.30">
    <property type="entry name" value="Pleckstrin-homology domain (PH domain)/Phosphotyrosine-binding domain (PTB)"/>
    <property type="match status" value="1"/>
</dbReference>
<dbReference type="EMBL" id="CACRXK020012036">
    <property type="protein sequence ID" value="CAB4022561.1"/>
    <property type="molecule type" value="Genomic_DNA"/>
</dbReference>
<accession>A0A6S7K3T7</accession>
<dbReference type="Pfam" id="PF00169">
    <property type="entry name" value="PH"/>
    <property type="match status" value="1"/>
</dbReference>
<dbReference type="Proteomes" id="UP001152795">
    <property type="component" value="Unassembled WGS sequence"/>
</dbReference>
<keyword evidence="2" id="KW-1185">Reference proteome</keyword>
<reference evidence="1" key="1">
    <citation type="submission" date="2020-04" db="EMBL/GenBank/DDBJ databases">
        <authorList>
            <person name="Alioto T."/>
            <person name="Alioto T."/>
            <person name="Gomez Garrido J."/>
        </authorList>
    </citation>
    <scope>NUCLEOTIDE SEQUENCE</scope>
    <source>
        <strain evidence="1">A484AB</strain>
    </source>
</reference>
<dbReference type="SMART" id="SM00233">
    <property type="entry name" value="PH"/>
    <property type="match status" value="1"/>
</dbReference>
<comment type="caution">
    <text evidence="1">The sequence shown here is derived from an EMBL/GenBank/DDBJ whole genome shotgun (WGS) entry which is preliminary data.</text>
</comment>
<dbReference type="SUPFAM" id="SSF50729">
    <property type="entry name" value="PH domain-like"/>
    <property type="match status" value="1"/>
</dbReference>
<dbReference type="PROSITE" id="PS50003">
    <property type="entry name" value="PH_DOMAIN"/>
    <property type="match status" value="1"/>
</dbReference>
<protein>
    <submittedName>
        <fullName evidence="1">Uncharacterized protein</fullName>
    </submittedName>
</protein>
<sequence>MSNLAALKTELLKPSVLKEGHLIKIGRKLKLPKLLYYVLKPCGVYCYDTQDHDIPQGYIPLEPIEDISLSLGTVVEASIRLHCLKIADKRKQHILACHSMEIRNSWITAILTAVAQNLVHENHSELRKRMDSSNSDEFDTVFCETSYQFTSPFWVNGEPKRKAKAKRLSMADIGNTIIQKPAWMTKGKKKELRSKSLSCEDIHSIYTVAEAKAPLARKRSLHDLSRYLFGSSSNKSDSAETDCAAKLRDVRSKPNGGKKRWSLFAGVSSFGGSQTCIANSVTERKKICTANGHGRSGSPLIFDTKL</sequence>
<dbReference type="InterPro" id="IPR001849">
    <property type="entry name" value="PH_domain"/>
</dbReference>
<proteinExistence type="predicted"/>
<dbReference type="AlphaFoldDB" id="A0A6S7K3T7"/>